<protein>
    <submittedName>
        <fullName evidence="2">Uncharacterized protein</fullName>
    </submittedName>
</protein>
<proteinExistence type="predicted"/>
<sequence>MWFGLAILVTASGKSARGRVKAHGPRPARLGAERAPQAAMGDLVGRIAHKTNASNPSGSALGPGDGKQATRHLRLMRASSRSTSPEIALCLGRIKSHQPLATQGCVPSAKSSI</sequence>
<name>A0A8T0R3P0_PANVG</name>
<dbReference type="Proteomes" id="UP000823388">
    <property type="component" value="Chromosome 6N"/>
</dbReference>
<accession>A0A8T0R3P0</accession>
<evidence type="ECO:0000313" key="2">
    <source>
        <dbReference type="EMBL" id="KAG2579835.1"/>
    </source>
</evidence>
<dbReference type="EMBL" id="CM029048">
    <property type="protein sequence ID" value="KAG2579835.1"/>
    <property type="molecule type" value="Genomic_DNA"/>
</dbReference>
<reference evidence="2" key="1">
    <citation type="submission" date="2020-05" db="EMBL/GenBank/DDBJ databases">
        <title>WGS assembly of Panicum virgatum.</title>
        <authorList>
            <person name="Lovell J.T."/>
            <person name="Jenkins J."/>
            <person name="Shu S."/>
            <person name="Juenger T.E."/>
            <person name="Schmutz J."/>
        </authorList>
    </citation>
    <scope>NUCLEOTIDE SEQUENCE</scope>
    <source>
        <strain evidence="2">AP13</strain>
    </source>
</reference>
<organism evidence="2 3">
    <name type="scientific">Panicum virgatum</name>
    <name type="common">Blackwell switchgrass</name>
    <dbReference type="NCBI Taxonomy" id="38727"/>
    <lineage>
        <taxon>Eukaryota</taxon>
        <taxon>Viridiplantae</taxon>
        <taxon>Streptophyta</taxon>
        <taxon>Embryophyta</taxon>
        <taxon>Tracheophyta</taxon>
        <taxon>Spermatophyta</taxon>
        <taxon>Magnoliopsida</taxon>
        <taxon>Liliopsida</taxon>
        <taxon>Poales</taxon>
        <taxon>Poaceae</taxon>
        <taxon>PACMAD clade</taxon>
        <taxon>Panicoideae</taxon>
        <taxon>Panicodae</taxon>
        <taxon>Paniceae</taxon>
        <taxon>Panicinae</taxon>
        <taxon>Panicum</taxon>
        <taxon>Panicum sect. Hiantes</taxon>
    </lineage>
</organism>
<keyword evidence="3" id="KW-1185">Reference proteome</keyword>
<evidence type="ECO:0000313" key="3">
    <source>
        <dbReference type="Proteomes" id="UP000823388"/>
    </source>
</evidence>
<dbReference type="AlphaFoldDB" id="A0A8T0R3P0"/>
<comment type="caution">
    <text evidence="2">The sequence shown here is derived from an EMBL/GenBank/DDBJ whole genome shotgun (WGS) entry which is preliminary data.</text>
</comment>
<evidence type="ECO:0000256" key="1">
    <source>
        <dbReference type="SAM" id="MobiDB-lite"/>
    </source>
</evidence>
<gene>
    <name evidence="2" type="ORF">PVAP13_6NG297600</name>
</gene>
<feature type="region of interest" description="Disordered" evidence="1">
    <location>
        <begin position="49"/>
        <end position="69"/>
    </location>
</feature>